<dbReference type="SMART" id="SM00388">
    <property type="entry name" value="HisKA"/>
    <property type="match status" value="1"/>
</dbReference>
<dbReference type="EC" id="2.7.13.3" evidence="3"/>
<evidence type="ECO:0000256" key="2">
    <source>
        <dbReference type="ARBA" id="ARBA00004370"/>
    </source>
</evidence>
<evidence type="ECO:0000256" key="9">
    <source>
        <dbReference type="ARBA" id="ARBA00023012"/>
    </source>
</evidence>
<feature type="domain" description="Histidine kinase" evidence="13">
    <location>
        <begin position="201"/>
        <end position="420"/>
    </location>
</feature>
<dbReference type="PRINTS" id="PR00344">
    <property type="entry name" value="BCTRLSENSOR"/>
</dbReference>
<name>A0A7T0C422_9BACT</name>
<reference evidence="16" key="1">
    <citation type="submission" date="2020-02" db="EMBL/GenBank/DDBJ databases">
        <title>Genomic and physiological characterization of two novel Nitrospinaceae genera.</title>
        <authorList>
            <person name="Mueller A.J."/>
            <person name="Jung M.-Y."/>
            <person name="Strachan C.R."/>
            <person name="Herbold C.W."/>
            <person name="Kirkegaard R.H."/>
            <person name="Daims H."/>
        </authorList>
    </citation>
    <scope>NUCLEOTIDE SEQUENCE [LARGE SCALE GENOMIC DNA]</scope>
</reference>
<dbReference type="SUPFAM" id="SSF47384">
    <property type="entry name" value="Homodimeric domain of signal transducing histidine kinase"/>
    <property type="match status" value="1"/>
</dbReference>
<dbReference type="PROSITE" id="PS50110">
    <property type="entry name" value="RESPONSE_REGULATORY"/>
    <property type="match status" value="1"/>
</dbReference>
<evidence type="ECO:0000259" key="13">
    <source>
        <dbReference type="PROSITE" id="PS50109"/>
    </source>
</evidence>
<evidence type="ECO:0000256" key="4">
    <source>
        <dbReference type="ARBA" id="ARBA00022553"/>
    </source>
</evidence>
<dbReference type="InterPro" id="IPR004358">
    <property type="entry name" value="Sig_transdc_His_kin-like_C"/>
</dbReference>
<evidence type="ECO:0000313" key="16">
    <source>
        <dbReference type="Proteomes" id="UP000594464"/>
    </source>
</evidence>
<dbReference type="GO" id="GO:0005886">
    <property type="term" value="C:plasma membrane"/>
    <property type="evidence" value="ECO:0007669"/>
    <property type="project" value="TreeGrafter"/>
</dbReference>
<dbReference type="InterPro" id="IPR001789">
    <property type="entry name" value="Sig_transdc_resp-reg_receiver"/>
</dbReference>
<evidence type="ECO:0000313" key="15">
    <source>
        <dbReference type="EMBL" id="QPJ66182.1"/>
    </source>
</evidence>
<dbReference type="InterPro" id="IPR003661">
    <property type="entry name" value="HisK_dim/P_dom"/>
</dbReference>
<feature type="coiled-coil region" evidence="12">
    <location>
        <begin position="146"/>
        <end position="194"/>
    </location>
</feature>
<keyword evidence="8" id="KW-0067">ATP-binding</keyword>
<dbReference type="SUPFAM" id="SSF52172">
    <property type="entry name" value="CheY-like"/>
    <property type="match status" value="1"/>
</dbReference>
<evidence type="ECO:0000256" key="11">
    <source>
        <dbReference type="PROSITE-ProRule" id="PRU00169"/>
    </source>
</evidence>
<dbReference type="InterPro" id="IPR003594">
    <property type="entry name" value="HATPase_dom"/>
</dbReference>
<evidence type="ECO:0000256" key="5">
    <source>
        <dbReference type="ARBA" id="ARBA00022679"/>
    </source>
</evidence>
<keyword evidence="9" id="KW-0902">Two-component regulatory system</keyword>
<dbReference type="Gene3D" id="3.30.565.10">
    <property type="entry name" value="Histidine kinase-like ATPase, C-terminal domain"/>
    <property type="match status" value="1"/>
</dbReference>
<organism evidence="15 16">
    <name type="scientific">Candidatus Nitrohelix vancouverensis</name>
    <dbReference type="NCBI Taxonomy" id="2705534"/>
    <lineage>
        <taxon>Bacteria</taxon>
        <taxon>Pseudomonadati</taxon>
        <taxon>Nitrospinota/Tectimicrobiota group</taxon>
        <taxon>Nitrospinota</taxon>
        <taxon>Nitrospinia</taxon>
        <taxon>Nitrospinales</taxon>
        <taxon>Nitrospinaceae</taxon>
        <taxon>Candidatus Nitrohelix</taxon>
    </lineage>
</organism>
<dbReference type="KEGG" id="nva:G3M78_12575"/>
<evidence type="ECO:0000256" key="7">
    <source>
        <dbReference type="ARBA" id="ARBA00022777"/>
    </source>
</evidence>
<dbReference type="PANTHER" id="PTHR43047">
    <property type="entry name" value="TWO-COMPONENT HISTIDINE PROTEIN KINASE"/>
    <property type="match status" value="1"/>
</dbReference>
<sequence>MTATATHKILLVEDNPHERRRIRRLLNDDSEQSYDISEADNGEKGLSLCREVDPDCMVLDFFLPDTDGLELLYEMKKGAYRGAVVMLTGEGNEKIAVEALKAGAHDYMVKDKLTSGALKHSIRSAIQLRQLQIDKVKVEDDLRESNHSLEERVRERTLELEQINVELRQHIIQRKKIEIELLQSKEQAELANRAKSEFLSRMSHELRTPLNSILGFSDVMLMNAKEPPSEKQENYLKYITQAGRHLLSLINEVLDLAKIEAGKISISVEPFSLVTAVNDVITSISALSDQKKIKLVNEIKEPLDLIVHMDPMRFKQILLNLVSNAIKYNRMNGTVTLSLDMESDLLRLNVRDEGAGIPEENFDKIFKPFDRLGAEKSVIEGTGIGLSIAQKLAILMDGKIEIASVQGEGSCFSFAFPRERLLGIHAGR</sequence>
<gene>
    <name evidence="15" type="ORF">G3M78_12575</name>
</gene>
<dbReference type="CDD" id="cd00082">
    <property type="entry name" value="HisKA"/>
    <property type="match status" value="1"/>
</dbReference>
<accession>A0A7T0C422</accession>
<keyword evidence="12" id="KW-0175">Coiled coil</keyword>
<dbReference type="InterPro" id="IPR036097">
    <property type="entry name" value="HisK_dim/P_sf"/>
</dbReference>
<dbReference type="InterPro" id="IPR005467">
    <property type="entry name" value="His_kinase_dom"/>
</dbReference>
<evidence type="ECO:0000256" key="1">
    <source>
        <dbReference type="ARBA" id="ARBA00000085"/>
    </source>
</evidence>
<comment type="catalytic activity">
    <reaction evidence="1">
        <text>ATP + protein L-histidine = ADP + protein N-phospho-L-histidine.</text>
        <dbReference type="EC" id="2.7.13.3"/>
    </reaction>
</comment>
<dbReference type="CDD" id="cd00156">
    <property type="entry name" value="REC"/>
    <property type="match status" value="1"/>
</dbReference>
<dbReference type="Pfam" id="PF00072">
    <property type="entry name" value="Response_reg"/>
    <property type="match status" value="1"/>
</dbReference>
<evidence type="ECO:0000256" key="6">
    <source>
        <dbReference type="ARBA" id="ARBA00022741"/>
    </source>
</evidence>
<evidence type="ECO:0000256" key="3">
    <source>
        <dbReference type="ARBA" id="ARBA00012438"/>
    </source>
</evidence>
<keyword evidence="6" id="KW-0547">Nucleotide-binding</keyword>
<protein>
    <recommendedName>
        <fullName evidence="3">histidine kinase</fullName>
        <ecNumber evidence="3">2.7.13.3</ecNumber>
    </recommendedName>
</protein>
<dbReference type="Pfam" id="PF02518">
    <property type="entry name" value="HATPase_c"/>
    <property type="match status" value="1"/>
</dbReference>
<dbReference type="GO" id="GO:0009927">
    <property type="term" value="F:histidine phosphotransfer kinase activity"/>
    <property type="evidence" value="ECO:0007669"/>
    <property type="project" value="TreeGrafter"/>
</dbReference>
<dbReference type="AlphaFoldDB" id="A0A7T0C422"/>
<dbReference type="InterPro" id="IPR011006">
    <property type="entry name" value="CheY-like_superfamily"/>
</dbReference>
<proteinExistence type="predicted"/>
<keyword evidence="7" id="KW-0418">Kinase</keyword>
<dbReference type="FunFam" id="1.10.287.130:FF:000038">
    <property type="entry name" value="Sensory transduction histidine kinase"/>
    <property type="match status" value="1"/>
</dbReference>
<dbReference type="SMART" id="SM00448">
    <property type="entry name" value="REC"/>
    <property type="match status" value="1"/>
</dbReference>
<dbReference type="Gene3D" id="3.40.50.2300">
    <property type="match status" value="1"/>
</dbReference>
<evidence type="ECO:0000256" key="8">
    <source>
        <dbReference type="ARBA" id="ARBA00022840"/>
    </source>
</evidence>
<dbReference type="SMART" id="SM00387">
    <property type="entry name" value="HATPase_c"/>
    <property type="match status" value="1"/>
</dbReference>
<keyword evidence="5" id="KW-0808">Transferase</keyword>
<evidence type="ECO:0000256" key="12">
    <source>
        <dbReference type="SAM" id="Coils"/>
    </source>
</evidence>
<dbReference type="Proteomes" id="UP000594464">
    <property type="component" value="Chromosome"/>
</dbReference>
<keyword evidence="4 11" id="KW-0597">Phosphoprotein</keyword>
<comment type="subcellular location">
    <subcellularLocation>
        <location evidence="2">Membrane</location>
    </subcellularLocation>
</comment>
<evidence type="ECO:0000259" key="14">
    <source>
        <dbReference type="PROSITE" id="PS50110"/>
    </source>
</evidence>
<dbReference type="GO" id="GO:0000155">
    <property type="term" value="F:phosphorelay sensor kinase activity"/>
    <property type="evidence" value="ECO:0007669"/>
    <property type="project" value="InterPro"/>
</dbReference>
<dbReference type="Pfam" id="PF00512">
    <property type="entry name" value="HisKA"/>
    <property type="match status" value="1"/>
</dbReference>
<feature type="modified residue" description="4-aspartylphosphate" evidence="11">
    <location>
        <position position="60"/>
    </location>
</feature>
<dbReference type="Gene3D" id="1.10.287.130">
    <property type="match status" value="1"/>
</dbReference>
<evidence type="ECO:0000256" key="10">
    <source>
        <dbReference type="ARBA" id="ARBA00023136"/>
    </source>
</evidence>
<dbReference type="GO" id="GO:0005524">
    <property type="term" value="F:ATP binding"/>
    <property type="evidence" value="ECO:0007669"/>
    <property type="project" value="UniProtKB-KW"/>
</dbReference>
<dbReference type="PROSITE" id="PS50109">
    <property type="entry name" value="HIS_KIN"/>
    <property type="match status" value="1"/>
</dbReference>
<dbReference type="SUPFAM" id="SSF55874">
    <property type="entry name" value="ATPase domain of HSP90 chaperone/DNA topoisomerase II/histidine kinase"/>
    <property type="match status" value="1"/>
</dbReference>
<feature type="domain" description="Response regulatory" evidence="14">
    <location>
        <begin position="8"/>
        <end position="125"/>
    </location>
</feature>
<dbReference type="FunFam" id="3.30.565.10:FF:000006">
    <property type="entry name" value="Sensor histidine kinase WalK"/>
    <property type="match status" value="1"/>
</dbReference>
<dbReference type="InterPro" id="IPR036890">
    <property type="entry name" value="HATPase_C_sf"/>
</dbReference>
<keyword evidence="10" id="KW-0472">Membrane</keyword>
<dbReference type="EMBL" id="CP048620">
    <property type="protein sequence ID" value="QPJ66182.1"/>
    <property type="molecule type" value="Genomic_DNA"/>
</dbReference>